<accession>A0A5J4W7N0</accession>
<evidence type="ECO:0000313" key="2">
    <source>
        <dbReference type="Proteomes" id="UP000324800"/>
    </source>
</evidence>
<evidence type="ECO:0000313" key="1">
    <source>
        <dbReference type="EMBL" id="KAA6390652.1"/>
    </source>
</evidence>
<proteinExistence type="predicted"/>
<name>A0A5J4W7N0_9EUKA</name>
<comment type="caution">
    <text evidence="1">The sequence shown here is derived from an EMBL/GenBank/DDBJ whole genome shotgun (WGS) entry which is preliminary data.</text>
</comment>
<dbReference type="Proteomes" id="UP000324800">
    <property type="component" value="Unassembled WGS sequence"/>
</dbReference>
<sequence length="153" mass="17993">MLKYGNASTIKQLTKDEFAIALIKTLLEGNQFCTFRRFELDSAMQNFQLLFSVLNNGRKYPKPSMLRQLQLVKDCEEHLDQERVVEEIEANLVNCLKNNKVKGESKQEKNAIINIFRDKNNRNAYSEVDDEAEDNQQVEHMYYDDIEEQDHDL</sequence>
<reference evidence="1 2" key="1">
    <citation type="submission" date="2019-03" db="EMBL/GenBank/DDBJ databases">
        <title>Single cell metagenomics reveals metabolic interactions within the superorganism composed of flagellate Streblomastix strix and complex community of Bacteroidetes bacteria on its surface.</title>
        <authorList>
            <person name="Treitli S.C."/>
            <person name="Kolisko M."/>
            <person name="Husnik F."/>
            <person name="Keeling P."/>
            <person name="Hampl V."/>
        </authorList>
    </citation>
    <scope>NUCLEOTIDE SEQUENCE [LARGE SCALE GENOMIC DNA]</scope>
    <source>
        <strain evidence="1">ST1C</strain>
    </source>
</reference>
<dbReference type="EMBL" id="SNRW01003151">
    <property type="protein sequence ID" value="KAA6390652.1"/>
    <property type="molecule type" value="Genomic_DNA"/>
</dbReference>
<gene>
    <name evidence="1" type="ORF">EZS28_013824</name>
</gene>
<dbReference type="AlphaFoldDB" id="A0A5J4W7N0"/>
<protein>
    <submittedName>
        <fullName evidence="1">Uncharacterized protein</fullName>
    </submittedName>
</protein>
<organism evidence="1 2">
    <name type="scientific">Streblomastix strix</name>
    <dbReference type="NCBI Taxonomy" id="222440"/>
    <lineage>
        <taxon>Eukaryota</taxon>
        <taxon>Metamonada</taxon>
        <taxon>Preaxostyla</taxon>
        <taxon>Oxymonadida</taxon>
        <taxon>Streblomastigidae</taxon>
        <taxon>Streblomastix</taxon>
    </lineage>
</organism>